<keyword evidence="3" id="KW-0536">Nodulation</keyword>
<dbReference type="SUPFAM" id="SSF52540">
    <property type="entry name" value="P-loop containing nucleoside triphosphate hydrolases"/>
    <property type="match status" value="1"/>
</dbReference>
<keyword evidence="2" id="KW-0813">Transport</keyword>
<proteinExistence type="inferred from homology"/>
<protein>
    <submittedName>
        <fullName evidence="7">ABC-2 type transport system ATP-binding protein</fullName>
    </submittedName>
</protein>
<dbReference type="AlphaFoldDB" id="A0A4Q7VLE0"/>
<dbReference type="GO" id="GO:0016887">
    <property type="term" value="F:ATP hydrolysis activity"/>
    <property type="evidence" value="ECO:0007669"/>
    <property type="project" value="InterPro"/>
</dbReference>
<keyword evidence="4" id="KW-0547">Nucleotide-binding</keyword>
<evidence type="ECO:0000256" key="3">
    <source>
        <dbReference type="ARBA" id="ARBA00022458"/>
    </source>
</evidence>
<comment type="caution">
    <text evidence="7">The sequence shown here is derived from an EMBL/GenBank/DDBJ whole genome shotgun (WGS) entry which is preliminary data.</text>
</comment>
<evidence type="ECO:0000259" key="6">
    <source>
        <dbReference type="PROSITE" id="PS50893"/>
    </source>
</evidence>
<comment type="similarity">
    <text evidence="1">Belongs to the ABC transporter superfamily.</text>
</comment>
<evidence type="ECO:0000256" key="2">
    <source>
        <dbReference type="ARBA" id="ARBA00022448"/>
    </source>
</evidence>
<keyword evidence="5 7" id="KW-0067">ATP-binding</keyword>
<dbReference type="InterPro" id="IPR017871">
    <property type="entry name" value="ABC_transporter-like_CS"/>
</dbReference>
<evidence type="ECO:0000256" key="5">
    <source>
        <dbReference type="ARBA" id="ARBA00022840"/>
    </source>
</evidence>
<dbReference type="InterPro" id="IPR003593">
    <property type="entry name" value="AAA+_ATPase"/>
</dbReference>
<dbReference type="OrthoDB" id="9801987at2"/>
<dbReference type="PROSITE" id="PS50893">
    <property type="entry name" value="ABC_TRANSPORTER_2"/>
    <property type="match status" value="1"/>
</dbReference>
<evidence type="ECO:0000313" key="8">
    <source>
        <dbReference type="Proteomes" id="UP000293562"/>
    </source>
</evidence>
<evidence type="ECO:0000313" key="7">
    <source>
        <dbReference type="EMBL" id="RZT97062.1"/>
    </source>
</evidence>
<dbReference type="InterPro" id="IPR027417">
    <property type="entry name" value="P-loop_NTPase"/>
</dbReference>
<evidence type="ECO:0000256" key="1">
    <source>
        <dbReference type="ARBA" id="ARBA00005417"/>
    </source>
</evidence>
<dbReference type="PANTHER" id="PTHR42711">
    <property type="entry name" value="ABC TRANSPORTER ATP-BINDING PROTEIN"/>
    <property type="match status" value="1"/>
</dbReference>
<reference evidence="7 8" key="1">
    <citation type="submission" date="2019-02" db="EMBL/GenBank/DDBJ databases">
        <title>Genomic Encyclopedia of Type Strains, Phase IV (KMG-IV): sequencing the most valuable type-strain genomes for metagenomic binning, comparative biology and taxonomic classification.</title>
        <authorList>
            <person name="Goeker M."/>
        </authorList>
    </citation>
    <scope>NUCLEOTIDE SEQUENCE [LARGE SCALE GENOMIC DNA]</scope>
    <source>
        <strain evidence="7 8">DSM 28825</strain>
    </source>
</reference>
<dbReference type="CDD" id="cd03230">
    <property type="entry name" value="ABC_DR_subfamily_A"/>
    <property type="match status" value="1"/>
</dbReference>
<dbReference type="PANTHER" id="PTHR42711:SF5">
    <property type="entry name" value="ABC TRANSPORTER ATP-BINDING PROTEIN NATA"/>
    <property type="match status" value="1"/>
</dbReference>
<dbReference type="GO" id="GO:0005524">
    <property type="term" value="F:ATP binding"/>
    <property type="evidence" value="ECO:0007669"/>
    <property type="project" value="UniProtKB-KW"/>
</dbReference>
<dbReference type="Gene3D" id="3.40.50.300">
    <property type="entry name" value="P-loop containing nucleotide triphosphate hydrolases"/>
    <property type="match status" value="1"/>
</dbReference>
<dbReference type="SMART" id="SM00382">
    <property type="entry name" value="AAA"/>
    <property type="match status" value="1"/>
</dbReference>
<gene>
    <name evidence="7" type="ORF">EV201_1719</name>
</gene>
<evidence type="ECO:0000256" key="4">
    <source>
        <dbReference type="ARBA" id="ARBA00022741"/>
    </source>
</evidence>
<accession>A0A4Q7VLE0</accession>
<dbReference type="InterPro" id="IPR003439">
    <property type="entry name" value="ABC_transporter-like_ATP-bd"/>
</dbReference>
<dbReference type="RefSeq" id="WP_130307120.1">
    <property type="nucleotide sequence ID" value="NZ_SHKN01000001.1"/>
</dbReference>
<keyword evidence="8" id="KW-1185">Reference proteome</keyword>
<sequence>MNKILITNISYSVKGKQILNDLSFEVKQNEVFALIGKNGSGKSSLIDIILQDLKPDSGEVKLFGKEKCNYKNVGILYDHLPLITLLRVEEIIKYYCTVHKLKYATIAQHFFEDFEIKPIEKSFIRTLSLGEKKRVSILLAVMHNPDLLILDEPFANVDPTITNRIWNVLKRDGRTIFFTTHNWADAEKRADKVAFLGNGKLIAKPLKPAEAIKNLPAQKKLIFTSTQEVERLLTKETYYKHDGNIVCFSQPGSSLFRVIAQYTSNFSIQDVDLTDVYLFHLKAESHV</sequence>
<dbReference type="Proteomes" id="UP000293562">
    <property type="component" value="Unassembled WGS sequence"/>
</dbReference>
<dbReference type="PROSITE" id="PS00211">
    <property type="entry name" value="ABC_TRANSPORTER_1"/>
    <property type="match status" value="1"/>
</dbReference>
<name>A0A4Q7VLE0_9BACT</name>
<organism evidence="7 8">
    <name type="scientific">Ancylomarina subtilis</name>
    <dbReference type="NCBI Taxonomy" id="1639035"/>
    <lineage>
        <taxon>Bacteria</taxon>
        <taxon>Pseudomonadati</taxon>
        <taxon>Bacteroidota</taxon>
        <taxon>Bacteroidia</taxon>
        <taxon>Marinilabiliales</taxon>
        <taxon>Marinifilaceae</taxon>
        <taxon>Ancylomarina</taxon>
    </lineage>
</organism>
<dbReference type="Pfam" id="PF00005">
    <property type="entry name" value="ABC_tran"/>
    <property type="match status" value="1"/>
</dbReference>
<feature type="domain" description="ABC transporter" evidence="6">
    <location>
        <begin position="4"/>
        <end position="224"/>
    </location>
</feature>
<dbReference type="InterPro" id="IPR050763">
    <property type="entry name" value="ABC_transporter_ATP-binding"/>
</dbReference>
<dbReference type="EMBL" id="SHKN01000001">
    <property type="protein sequence ID" value="RZT97062.1"/>
    <property type="molecule type" value="Genomic_DNA"/>
</dbReference>